<evidence type="ECO:0000313" key="2">
    <source>
        <dbReference type="Proteomes" id="UP001178507"/>
    </source>
</evidence>
<organism evidence="1 2">
    <name type="scientific">Effrenium voratum</name>
    <dbReference type="NCBI Taxonomy" id="2562239"/>
    <lineage>
        <taxon>Eukaryota</taxon>
        <taxon>Sar</taxon>
        <taxon>Alveolata</taxon>
        <taxon>Dinophyceae</taxon>
        <taxon>Suessiales</taxon>
        <taxon>Symbiodiniaceae</taxon>
        <taxon>Effrenium</taxon>
    </lineage>
</organism>
<proteinExistence type="predicted"/>
<dbReference type="InterPro" id="IPR029044">
    <property type="entry name" value="Nucleotide-diphossugar_trans"/>
</dbReference>
<keyword evidence="2" id="KW-1185">Reference proteome</keyword>
<comment type="caution">
    <text evidence="1">The sequence shown here is derived from an EMBL/GenBank/DDBJ whole genome shotgun (WGS) entry which is preliminary data.</text>
</comment>
<dbReference type="SUPFAM" id="SSF53448">
    <property type="entry name" value="Nucleotide-diphospho-sugar transferases"/>
    <property type="match status" value="1"/>
</dbReference>
<protein>
    <submittedName>
        <fullName evidence="1">Uncharacterized protein</fullName>
    </submittedName>
</protein>
<gene>
    <name evidence="1" type="ORF">EVOR1521_LOCUS5783</name>
</gene>
<dbReference type="EMBL" id="CAUJNA010000424">
    <property type="protein sequence ID" value="CAJ1376822.1"/>
    <property type="molecule type" value="Genomic_DNA"/>
</dbReference>
<dbReference type="Proteomes" id="UP001178507">
    <property type="component" value="Unassembled WGS sequence"/>
</dbReference>
<sequence>MAVKDNGHIFVSIASYRDSQCQYTIRDMFEKARFPERIVAGVCHQVAPDDHECFMLDLDHWASQIRTYFLPHTDSKGPCFARAMIQKHLMQDEEFYFQIDSHMRFVLHWDQVLLDQLDACPSPRPVITSLQASYELPRDYQPGEPDRAALSRRHGMTLLCADKFGDQCPGQDDAFLRIGSRLCLGEVSSPPPALFWTARFHFSRSLAARKCPYDPYLDYIFFGEEISMAARLFTSGWDCFNPTKVICYHLQSRSHRPFYTEVQRSELAARRHRHAQARLYRLLGVERFAREPAPAPATPYGLGTRRSLAEYESFCGVSFKEHRVMPRARRGGELAVLPCWAEELRQEMLAGRCFTDPEVWAGRGNADALARQFPGKIKNERAELEEQRAELCQQLAVRGSSLEQLLQRSQAAAQLARLQCQLQDFSGATSAAWQSLRFCEEAEVLATEAEARCLVLMARANALAALCRWPEAKRAAGAALSLAQGDELALAAVELLHRLHELTEDRAGLAACCGRLRALLPQAAVGKMPMVLSASPPPEMAETCRARLVEAVLLSLLASDTQEGEGLAREVLQSCAGEVAQSTALP</sequence>
<reference evidence="1" key="1">
    <citation type="submission" date="2023-08" db="EMBL/GenBank/DDBJ databases">
        <authorList>
            <person name="Chen Y."/>
            <person name="Shah S."/>
            <person name="Dougan E. K."/>
            <person name="Thang M."/>
            <person name="Chan C."/>
        </authorList>
    </citation>
    <scope>NUCLEOTIDE SEQUENCE</scope>
</reference>
<dbReference type="Pfam" id="PF11397">
    <property type="entry name" value="GlcNAc"/>
    <property type="match status" value="2"/>
</dbReference>
<accession>A0AA36HY94</accession>
<dbReference type="PANTHER" id="PTHR34496">
    <property type="entry name" value="GLCNAC TRANSFERASE-RELATED"/>
    <property type="match status" value="1"/>
</dbReference>
<name>A0AA36HY94_9DINO</name>
<dbReference type="AlphaFoldDB" id="A0AA36HY94"/>
<dbReference type="InterPro" id="IPR021067">
    <property type="entry name" value="Glycosyltransferase"/>
</dbReference>
<dbReference type="PANTHER" id="PTHR34496:SF9">
    <property type="entry name" value="[SKP1-PROTEIN]-HYDROXYPROLINE N-ACETYLGLUCOSAMINYLTRANSFERASE"/>
    <property type="match status" value="1"/>
</dbReference>
<evidence type="ECO:0000313" key="1">
    <source>
        <dbReference type="EMBL" id="CAJ1376822.1"/>
    </source>
</evidence>